<dbReference type="GO" id="GO:0016780">
    <property type="term" value="F:phosphotransferase activity, for other substituted phosphate groups"/>
    <property type="evidence" value="ECO:0007669"/>
    <property type="project" value="TreeGrafter"/>
</dbReference>
<dbReference type="PANTHER" id="PTHR30576:SF0">
    <property type="entry name" value="UNDECAPRENYL-PHOSPHATE N-ACETYLGALACTOSAMINYL 1-PHOSPHATE TRANSFERASE-RELATED"/>
    <property type="match status" value="1"/>
</dbReference>
<evidence type="ECO:0000256" key="1">
    <source>
        <dbReference type="ARBA" id="ARBA00006464"/>
    </source>
</evidence>
<dbReference type="Pfam" id="PF02397">
    <property type="entry name" value="Bac_transf"/>
    <property type="match status" value="1"/>
</dbReference>
<evidence type="ECO:0000256" key="2">
    <source>
        <dbReference type="SAM" id="Phobius"/>
    </source>
</evidence>
<sequence>MVDHLELGYVTKMTLIAESATKKSIEDKTPVRVFVGVRSIVVYCSKGEEKELLSKLSLLSGMSWDINNYSLSPESLRSRVVCYWHPDKLDKNASSQLLAVVKAGGRVMPLVDHLESKYGFTHLSLVNEHYFLQHRCFYSVTRRSRRFIKRCLDIGIALLLLAFTWPLILLGMLLVGGTSGFPIIYKQERVGRYNKPFLIYKLRTMIKDSESNGLARWSSSDDDRVIRFGKILRATRIDELPQIYNILKGEMSFVGPRPERQQFIDLLQEHVPWYPFRHSVKPGLTGWAQIKYGYGSSIEDAMIKHQYDIYYLKNQSIGLDLKITLKTLRTVFQGLVSCLKK</sequence>
<dbReference type="RefSeq" id="WP_062662889.1">
    <property type="nucleotide sequence ID" value="NZ_FIZX01000001.1"/>
</dbReference>
<dbReference type="AlphaFoldDB" id="A0A128F030"/>
<organism evidence="4 5">
    <name type="scientific">Grimontia celer</name>
    <dbReference type="NCBI Taxonomy" id="1796497"/>
    <lineage>
        <taxon>Bacteria</taxon>
        <taxon>Pseudomonadati</taxon>
        <taxon>Pseudomonadota</taxon>
        <taxon>Gammaproteobacteria</taxon>
        <taxon>Vibrionales</taxon>
        <taxon>Vibrionaceae</taxon>
        <taxon>Grimontia</taxon>
    </lineage>
</organism>
<comment type="similarity">
    <text evidence="1">Belongs to the bacterial sugar transferase family.</text>
</comment>
<keyword evidence="2" id="KW-0472">Membrane</keyword>
<keyword evidence="2" id="KW-0812">Transmembrane</keyword>
<dbReference type="Proteomes" id="UP000071641">
    <property type="component" value="Unassembled WGS sequence"/>
</dbReference>
<proteinExistence type="inferred from homology"/>
<name>A0A128F030_9GAMM</name>
<reference evidence="5" key="1">
    <citation type="submission" date="2016-02" db="EMBL/GenBank/DDBJ databases">
        <authorList>
            <person name="Rodrigo-Torres Lidia"/>
            <person name="Arahal R.David."/>
        </authorList>
    </citation>
    <scope>NUCLEOTIDE SEQUENCE [LARGE SCALE GENOMIC DNA]</scope>
    <source>
        <strain evidence="5">CECT 9029</strain>
    </source>
</reference>
<feature type="domain" description="Bacterial sugar transferase" evidence="3">
    <location>
        <begin position="149"/>
        <end position="333"/>
    </location>
</feature>
<gene>
    <name evidence="4" type="primary">wecA_1</name>
    <name evidence="4" type="ORF">GCE9029_01886</name>
</gene>
<evidence type="ECO:0000259" key="3">
    <source>
        <dbReference type="Pfam" id="PF02397"/>
    </source>
</evidence>
<protein>
    <submittedName>
        <fullName evidence="4">UDP-N-acetylgalactosamine-undecaprenyl-phosphate N-acetylgalactosaminephosphotransferase</fullName>
        <ecNumber evidence="4">2.7.8.40</ecNumber>
    </submittedName>
</protein>
<evidence type="ECO:0000313" key="5">
    <source>
        <dbReference type="Proteomes" id="UP000071641"/>
    </source>
</evidence>
<dbReference type="EC" id="2.7.8.40" evidence="4"/>
<keyword evidence="5" id="KW-1185">Reference proteome</keyword>
<dbReference type="STRING" id="1796497.GCE9029_01886"/>
<keyword evidence="4" id="KW-0808">Transferase</keyword>
<feature type="transmembrane region" description="Helical" evidence="2">
    <location>
        <begin position="151"/>
        <end position="175"/>
    </location>
</feature>
<dbReference type="InterPro" id="IPR003362">
    <property type="entry name" value="Bact_transf"/>
</dbReference>
<dbReference type="EMBL" id="FIZX01000001">
    <property type="protein sequence ID" value="CZF80153.1"/>
    <property type="molecule type" value="Genomic_DNA"/>
</dbReference>
<keyword evidence="2" id="KW-1133">Transmembrane helix</keyword>
<dbReference type="OrthoDB" id="9808602at2"/>
<accession>A0A128F030</accession>
<dbReference type="PANTHER" id="PTHR30576">
    <property type="entry name" value="COLANIC BIOSYNTHESIS UDP-GLUCOSE LIPID CARRIER TRANSFERASE"/>
    <property type="match status" value="1"/>
</dbReference>
<evidence type="ECO:0000313" key="4">
    <source>
        <dbReference type="EMBL" id="CZF80153.1"/>
    </source>
</evidence>